<dbReference type="EMBL" id="LT629701">
    <property type="protein sequence ID" value="SDM49028.1"/>
    <property type="molecule type" value="Genomic_DNA"/>
</dbReference>
<feature type="transmembrane region" description="Helical" evidence="1">
    <location>
        <begin position="12"/>
        <end position="30"/>
    </location>
</feature>
<gene>
    <name evidence="3" type="ORF">SAMN04489726_1888</name>
</gene>
<accession>A0A1G9TNB2</accession>
<organism evidence="3 4">
    <name type="scientific">Allokutzneria albata</name>
    <name type="common">Kibdelosporangium albatum</name>
    <dbReference type="NCBI Taxonomy" id="211114"/>
    <lineage>
        <taxon>Bacteria</taxon>
        <taxon>Bacillati</taxon>
        <taxon>Actinomycetota</taxon>
        <taxon>Actinomycetes</taxon>
        <taxon>Pseudonocardiales</taxon>
        <taxon>Pseudonocardiaceae</taxon>
        <taxon>Allokutzneria</taxon>
    </lineage>
</organism>
<sequence>MSTERRRRGLPWWAVALAGIAVTAAGMAFGEVYFPFALAGGCVVAALLADRSALFTAAVQPPLVAAAVLGGAALFGGSLLRSASVFASVFPILGATTGVVIVIALVRLALHRRGARTRTGSDA</sequence>
<name>A0A1G9TNB2_ALLAB</name>
<keyword evidence="1" id="KW-0812">Transmembrane</keyword>
<keyword evidence="4" id="KW-1185">Reference proteome</keyword>
<dbReference type="AlphaFoldDB" id="A0A1G9TNB2"/>
<feature type="transmembrane region" description="Helical" evidence="1">
    <location>
        <begin position="86"/>
        <end position="110"/>
    </location>
</feature>
<keyword evidence="1" id="KW-1133">Transmembrane helix</keyword>
<dbReference type="Pfam" id="PF20177">
    <property type="entry name" value="DUF6542"/>
    <property type="match status" value="1"/>
</dbReference>
<dbReference type="InterPro" id="IPR046672">
    <property type="entry name" value="DUF6542"/>
</dbReference>
<proteinExistence type="predicted"/>
<evidence type="ECO:0000313" key="3">
    <source>
        <dbReference type="EMBL" id="SDM49028.1"/>
    </source>
</evidence>
<feature type="transmembrane region" description="Helical" evidence="1">
    <location>
        <begin position="36"/>
        <end position="56"/>
    </location>
</feature>
<feature type="transmembrane region" description="Helical" evidence="1">
    <location>
        <begin position="63"/>
        <end position="80"/>
    </location>
</feature>
<dbReference type="Proteomes" id="UP000183376">
    <property type="component" value="Chromosome I"/>
</dbReference>
<reference evidence="3 4" key="1">
    <citation type="submission" date="2016-10" db="EMBL/GenBank/DDBJ databases">
        <authorList>
            <person name="de Groot N.N."/>
        </authorList>
    </citation>
    <scope>NUCLEOTIDE SEQUENCE [LARGE SCALE GENOMIC DNA]</scope>
    <source>
        <strain evidence="3 4">DSM 44149</strain>
    </source>
</reference>
<protein>
    <recommendedName>
        <fullName evidence="2">DUF6542 domain-containing protein</fullName>
    </recommendedName>
</protein>
<keyword evidence="1" id="KW-0472">Membrane</keyword>
<evidence type="ECO:0000259" key="2">
    <source>
        <dbReference type="Pfam" id="PF20177"/>
    </source>
</evidence>
<evidence type="ECO:0000313" key="4">
    <source>
        <dbReference type="Proteomes" id="UP000183376"/>
    </source>
</evidence>
<dbReference type="STRING" id="211114.SAMN04489726_1888"/>
<evidence type="ECO:0000256" key="1">
    <source>
        <dbReference type="SAM" id="Phobius"/>
    </source>
</evidence>
<feature type="domain" description="DUF6542" evidence="2">
    <location>
        <begin position="9"/>
        <end position="113"/>
    </location>
</feature>
<dbReference type="RefSeq" id="WP_052407752.1">
    <property type="nucleotide sequence ID" value="NZ_JOEF01000020.1"/>
</dbReference>